<dbReference type="Gene3D" id="3.30.470.10">
    <property type="match status" value="1"/>
</dbReference>
<evidence type="ECO:0000256" key="2">
    <source>
        <dbReference type="ARBA" id="ARBA00009320"/>
    </source>
</evidence>
<keyword evidence="5 10" id="KW-0808">Transferase</keyword>
<keyword evidence="3 10" id="KW-0032">Aminotransferase</keyword>
<keyword evidence="13" id="KW-1185">Reference proteome</keyword>
<dbReference type="InterPro" id="IPR036570">
    <property type="entry name" value="HORMA_dom_sf"/>
</dbReference>
<protein>
    <recommendedName>
        <fullName evidence="10">Branched-chain-amino-acid aminotransferase</fullName>
        <ecNumber evidence="10">2.6.1.42</ecNumber>
    </recommendedName>
</protein>
<dbReference type="PROSITE" id="PS50815">
    <property type="entry name" value="HORMA"/>
    <property type="match status" value="1"/>
</dbReference>
<dbReference type="FunFam" id="3.20.10.10:FF:000004">
    <property type="entry name" value="Branched-chain-amino-acid aminotransferase"/>
    <property type="match status" value="1"/>
</dbReference>
<evidence type="ECO:0000256" key="8">
    <source>
        <dbReference type="RuleBase" id="RU004106"/>
    </source>
</evidence>
<dbReference type="InterPro" id="IPR036038">
    <property type="entry name" value="Aminotransferase-like"/>
</dbReference>
<feature type="domain" description="HORMA" evidence="11">
    <location>
        <begin position="9"/>
        <end position="211"/>
    </location>
</feature>
<gene>
    <name evidence="12" type="ORF">B9479_000928</name>
</gene>
<dbReference type="InterPro" id="IPR003511">
    <property type="entry name" value="HORMA_dom"/>
</dbReference>
<dbReference type="AlphaFoldDB" id="A0A5D3B5W6"/>
<dbReference type="GO" id="GO:0052656">
    <property type="term" value="F:L-isoleucine-2-oxoglutarate transaminase activity"/>
    <property type="evidence" value="ECO:0007669"/>
    <property type="project" value="RHEA"/>
</dbReference>
<organism evidence="12 13">
    <name type="scientific">Cryptococcus floricola</name>
    <dbReference type="NCBI Taxonomy" id="2591691"/>
    <lineage>
        <taxon>Eukaryota</taxon>
        <taxon>Fungi</taxon>
        <taxon>Dikarya</taxon>
        <taxon>Basidiomycota</taxon>
        <taxon>Agaricomycotina</taxon>
        <taxon>Tremellomycetes</taxon>
        <taxon>Tremellales</taxon>
        <taxon>Cryptococcaceae</taxon>
        <taxon>Cryptococcus</taxon>
    </lineage>
</organism>
<dbReference type="Gene3D" id="3.20.10.10">
    <property type="entry name" value="D-amino Acid Aminotransferase, subunit A, domain 2"/>
    <property type="match status" value="1"/>
</dbReference>
<evidence type="ECO:0000256" key="4">
    <source>
        <dbReference type="ARBA" id="ARBA00022605"/>
    </source>
</evidence>
<comment type="similarity">
    <text evidence="2 8">Belongs to the class-IV pyridoxal-phosphate-dependent aminotransferase family.</text>
</comment>
<dbReference type="InterPro" id="IPR043132">
    <property type="entry name" value="BCAT-like_C"/>
</dbReference>
<dbReference type="Gene3D" id="3.30.900.10">
    <property type="entry name" value="HORMA domain"/>
    <property type="match status" value="1"/>
</dbReference>
<dbReference type="EC" id="2.6.1.42" evidence="10"/>
<keyword evidence="4 10" id="KW-0028">Amino-acid biosynthesis</keyword>
<dbReference type="NCBIfam" id="NF009897">
    <property type="entry name" value="PRK13357.1"/>
    <property type="match status" value="1"/>
</dbReference>
<proteinExistence type="inferred from homology"/>
<comment type="catalytic activity">
    <reaction evidence="10">
        <text>L-valine + 2-oxoglutarate = 3-methyl-2-oxobutanoate + L-glutamate</text>
        <dbReference type="Rhea" id="RHEA:24813"/>
        <dbReference type="ChEBI" id="CHEBI:11851"/>
        <dbReference type="ChEBI" id="CHEBI:16810"/>
        <dbReference type="ChEBI" id="CHEBI:29985"/>
        <dbReference type="ChEBI" id="CHEBI:57762"/>
        <dbReference type="EC" id="2.6.1.42"/>
    </reaction>
</comment>
<reference evidence="12 13" key="1">
    <citation type="submission" date="2017-05" db="EMBL/GenBank/DDBJ databases">
        <title>The Genome Sequence of Tsuchiyaea wingfieldii DSM 27421.</title>
        <authorList>
            <person name="Cuomo C."/>
            <person name="Passer A."/>
            <person name="Billmyre B."/>
            <person name="Heitman J."/>
        </authorList>
    </citation>
    <scope>NUCLEOTIDE SEQUENCE [LARGE SCALE GENOMIC DNA]</scope>
    <source>
        <strain evidence="12 13">DSM 27421</strain>
    </source>
</reference>
<evidence type="ECO:0000256" key="5">
    <source>
        <dbReference type="ARBA" id="ARBA00022679"/>
    </source>
</evidence>
<dbReference type="GO" id="GO:0005739">
    <property type="term" value="C:mitochondrion"/>
    <property type="evidence" value="ECO:0007669"/>
    <property type="project" value="TreeGrafter"/>
</dbReference>
<evidence type="ECO:0000256" key="1">
    <source>
        <dbReference type="ARBA" id="ARBA00001933"/>
    </source>
</evidence>
<comment type="cofactor">
    <cofactor evidence="1 9">
        <name>pyridoxal 5'-phosphate</name>
        <dbReference type="ChEBI" id="CHEBI:597326"/>
    </cofactor>
</comment>
<dbReference type="InterPro" id="IPR005786">
    <property type="entry name" value="B_amino_transII"/>
</dbReference>
<dbReference type="PANTHER" id="PTHR11825:SF44">
    <property type="entry name" value="BRANCHED-CHAIN-AMINO-ACID AMINOTRANSFERASE"/>
    <property type="match status" value="1"/>
</dbReference>
<dbReference type="SUPFAM" id="SSF56752">
    <property type="entry name" value="D-aminoacid aminotransferase-like PLP-dependent enzymes"/>
    <property type="match status" value="1"/>
</dbReference>
<name>A0A5D3B5W6_9TREE</name>
<dbReference type="InterPro" id="IPR043131">
    <property type="entry name" value="BCAT-like_N"/>
</dbReference>
<evidence type="ECO:0000256" key="3">
    <source>
        <dbReference type="ARBA" id="ARBA00022576"/>
    </source>
</evidence>
<dbReference type="GO" id="GO:0009098">
    <property type="term" value="P:L-leucine biosynthetic process"/>
    <property type="evidence" value="ECO:0007669"/>
    <property type="project" value="TreeGrafter"/>
</dbReference>
<dbReference type="GO" id="GO:0052654">
    <property type="term" value="F:L-leucine-2-oxoglutarate transaminase activity"/>
    <property type="evidence" value="ECO:0007669"/>
    <property type="project" value="RHEA"/>
</dbReference>
<dbReference type="EMBL" id="NIDF01000005">
    <property type="protein sequence ID" value="TYJ58382.1"/>
    <property type="molecule type" value="Genomic_DNA"/>
</dbReference>
<keyword evidence="6 9" id="KW-0663">Pyridoxal phosphate</keyword>
<dbReference type="SUPFAM" id="SSF56019">
    <property type="entry name" value="The spindle assembly checkpoint protein mad2"/>
    <property type="match status" value="1"/>
</dbReference>
<dbReference type="InterPro" id="IPR018300">
    <property type="entry name" value="Aminotrans_IV_CS"/>
</dbReference>
<dbReference type="CDD" id="cd01557">
    <property type="entry name" value="BCAT_beta_family"/>
    <property type="match status" value="1"/>
</dbReference>
<comment type="catalytic activity">
    <reaction evidence="10">
        <text>L-isoleucine + 2-oxoglutarate = (S)-3-methyl-2-oxopentanoate + L-glutamate</text>
        <dbReference type="Rhea" id="RHEA:24801"/>
        <dbReference type="ChEBI" id="CHEBI:16810"/>
        <dbReference type="ChEBI" id="CHEBI:29985"/>
        <dbReference type="ChEBI" id="CHEBI:35146"/>
        <dbReference type="ChEBI" id="CHEBI:58045"/>
        <dbReference type="EC" id="2.6.1.42"/>
    </reaction>
</comment>
<comment type="caution">
    <text evidence="12">The sequence shown here is derived from an EMBL/GenBank/DDBJ whole genome shotgun (WGS) entry which is preliminary data.</text>
</comment>
<sequence length="580" mass="62842">MVQPGLSYKEIGDALTSFLEIALHTVLCIRQIYPPTTFTRRRAHGVPVYQSRHPTVRSYIAQVIASVGKEIQEGRLRRMTVVIKSVRTGLPMERLIFDIGYIMGLEGRKDIGLTGAPNADELGLMLRGFLVKLVALDGQLHECTFAIVVETNDDLEPSGNSTADVGPWVPALASDVLQHAEGSDKSLEKHEPLLSIKAVETGVIDPSAVKIDKTTSAKTQLPHDKLVFGRTFTDHMLVIPWSSATGWDVPHIKPYGDLSLDPSSTVFHYAFTLFEGMKAYRQEDGTVRLFRPDMNMARMNRSASRIALPNFDGEALTELIKKLVVLDSEWIPKEKGYSLYIRPTMIGTQNALGVGPSSDALLFVICSPVGPYYASGFKPVQLLATTKFVRAAPGGTGGFKLGANYAPGVVPQSEAAKEGYSQNLWLLGPEHALTEVGTMNLFVAFKQADGTVELVTPPLDDVILAGVTRDSALQLTRDHASGKAKIPGLPEKLVVSERKVIMKDLVDAEANGTLFEVFGTGTAAVVSAVDKIGYEGRDIQIPVGPDGLGPIAKGVLHQMNAIQTGEVEHPWSVIANDVKI</sequence>
<dbReference type="InterPro" id="IPR001544">
    <property type="entry name" value="Aminotrans_IV"/>
</dbReference>
<dbReference type="FunFam" id="3.30.470.10:FF:000005">
    <property type="entry name" value="Branched-chain-amino-acid aminotransferase"/>
    <property type="match status" value="1"/>
</dbReference>
<accession>A0A5D3B5W6</accession>
<keyword evidence="7 10" id="KW-0100">Branched-chain amino acid biosynthesis</keyword>
<evidence type="ECO:0000313" key="12">
    <source>
        <dbReference type="EMBL" id="TYJ58382.1"/>
    </source>
</evidence>
<dbReference type="GO" id="GO:0009099">
    <property type="term" value="P:L-valine biosynthetic process"/>
    <property type="evidence" value="ECO:0007669"/>
    <property type="project" value="TreeGrafter"/>
</dbReference>
<dbReference type="Pfam" id="PF01063">
    <property type="entry name" value="Aminotran_4"/>
    <property type="match status" value="1"/>
</dbReference>
<evidence type="ECO:0000313" key="13">
    <source>
        <dbReference type="Proteomes" id="UP000322245"/>
    </source>
</evidence>
<evidence type="ECO:0000256" key="7">
    <source>
        <dbReference type="ARBA" id="ARBA00023304"/>
    </source>
</evidence>
<evidence type="ECO:0000259" key="11">
    <source>
        <dbReference type="PROSITE" id="PS50815"/>
    </source>
</evidence>
<comment type="catalytic activity">
    <reaction evidence="10">
        <text>L-leucine + 2-oxoglutarate = 4-methyl-2-oxopentanoate + L-glutamate</text>
        <dbReference type="Rhea" id="RHEA:18321"/>
        <dbReference type="ChEBI" id="CHEBI:16810"/>
        <dbReference type="ChEBI" id="CHEBI:17865"/>
        <dbReference type="ChEBI" id="CHEBI:29985"/>
        <dbReference type="ChEBI" id="CHEBI:57427"/>
        <dbReference type="EC" id="2.6.1.42"/>
    </reaction>
</comment>
<dbReference type="InterPro" id="IPR033939">
    <property type="entry name" value="BCAT_family"/>
</dbReference>
<dbReference type="PROSITE" id="PS00770">
    <property type="entry name" value="AA_TRANSFER_CLASS_4"/>
    <property type="match status" value="1"/>
</dbReference>
<dbReference type="GO" id="GO:0052655">
    <property type="term" value="F:L-valine-2-oxoglutarate transaminase activity"/>
    <property type="evidence" value="ECO:0007669"/>
    <property type="project" value="RHEA"/>
</dbReference>
<evidence type="ECO:0000256" key="6">
    <source>
        <dbReference type="ARBA" id="ARBA00022898"/>
    </source>
</evidence>
<evidence type="ECO:0000256" key="9">
    <source>
        <dbReference type="RuleBase" id="RU004516"/>
    </source>
</evidence>
<dbReference type="Proteomes" id="UP000322245">
    <property type="component" value="Unassembled WGS sequence"/>
</dbReference>
<dbReference type="PANTHER" id="PTHR11825">
    <property type="entry name" value="SUBGROUP IIII AMINOTRANSFERASE"/>
    <property type="match status" value="1"/>
</dbReference>
<dbReference type="NCBIfam" id="TIGR01123">
    <property type="entry name" value="ilvE_II"/>
    <property type="match status" value="1"/>
</dbReference>
<evidence type="ECO:0000256" key="10">
    <source>
        <dbReference type="RuleBase" id="RU004517"/>
    </source>
</evidence>